<dbReference type="InterPro" id="IPR045864">
    <property type="entry name" value="aa-tRNA-synth_II/BPL/LPL"/>
</dbReference>
<dbReference type="SUPFAM" id="SSF55681">
    <property type="entry name" value="Class II aaRS and biotin synthetases"/>
    <property type="match status" value="1"/>
</dbReference>
<evidence type="ECO:0000256" key="10">
    <source>
        <dbReference type="ARBA" id="ARBA00022917"/>
    </source>
</evidence>
<keyword evidence="4" id="KW-0963">Cytoplasm</keyword>
<dbReference type="AlphaFoldDB" id="A0A1J4MT66"/>
<dbReference type="GO" id="GO:0005524">
    <property type="term" value="F:ATP binding"/>
    <property type="evidence" value="ECO:0007669"/>
    <property type="project" value="UniProtKB-KW"/>
</dbReference>
<sequence>MRDINATKEFLELQNKMTELNPLAILTKLDSSGCTLNTLTLSQEFNCDHERIIGIIKSLESRKMVKSMIYSTITVHLTEEALEYLRNGTPEYQLIQFLLSRDNFSANVGELPSHIPSKILKIGLSKCLHQGFVTLDKVNNLVKIVNKDIDFLRTDKIREHLKEISLYGMNEDYFKKSDEDILLELKKRKLINIHKKTFFLIEKGPNFSTIIKSEITDITQDMILDKSWEGSDFKPYNFFAKGKRLIRSHIHPLTRSLLKFKRILLHMGFEEMPTNRWVESSFWNFDALFQPQQHPTRDSNDTFFLNKPNTFRMNLELDEAHINRVRDIHQIGGYGSIGLGYNWDIEEASRNILRTHTTAISARIIYYLAKLYSNDQGDWSLTNFKRKALFSIDRVFRNESIDSTHLSEFHQVEGLIIDRNLCLGDLLGTFSTFYEKIGISKLKFKPTFNPYTEPSMEVFGYHEILKKWIEVGNSGIFRPEVLRSLGLPEGIVVIAWGLSLERPTMIHYSIPNIRDLFSYRANIFT</sequence>
<protein>
    <recommendedName>
        <fullName evidence="3">phenylalanine--tRNA ligase</fullName>
        <ecNumber evidence="3">6.1.1.20</ecNumber>
    </recommendedName>
</protein>
<keyword evidence="7" id="KW-0547">Nucleotide-binding</keyword>
<keyword evidence="10" id="KW-0648">Protein biosynthesis</keyword>
<dbReference type="GO" id="GO:0006432">
    <property type="term" value="P:phenylalanyl-tRNA aminoacylation"/>
    <property type="evidence" value="ECO:0007669"/>
    <property type="project" value="InterPro"/>
</dbReference>
<comment type="similarity">
    <text evidence="2">Belongs to the class-II aminoacyl-tRNA synthetase family. Phe-tRNA synthetase alpha subunit type 2 subfamily.</text>
</comment>
<reference evidence="13 14" key="1">
    <citation type="submission" date="2016-10" db="EMBL/GenBank/DDBJ databases">
        <title>Reductive evolution of mitochondrial metabolism and differential evolution of invasion-related proteins in Cryptosporidium.</title>
        <authorList>
            <person name="Liu S."/>
            <person name="Roellig D.M."/>
            <person name="Guo Y."/>
            <person name="Li N."/>
            <person name="Frace M.A."/>
            <person name="Tang K."/>
            <person name="Zhang L."/>
            <person name="Feng Y."/>
            <person name="Xiao L."/>
        </authorList>
    </citation>
    <scope>NUCLEOTIDE SEQUENCE [LARGE SCALE GENOMIC DNA]</scope>
    <source>
        <strain evidence="13">30847</strain>
    </source>
</reference>
<name>A0A1J4MT66_9CRYT</name>
<organism evidence="13 14">
    <name type="scientific">Cryptosporidium andersoni</name>
    <dbReference type="NCBI Taxonomy" id="117008"/>
    <lineage>
        <taxon>Eukaryota</taxon>
        <taxon>Sar</taxon>
        <taxon>Alveolata</taxon>
        <taxon>Apicomplexa</taxon>
        <taxon>Conoidasida</taxon>
        <taxon>Coccidia</taxon>
        <taxon>Eucoccidiorida</taxon>
        <taxon>Eimeriorina</taxon>
        <taxon>Cryptosporidiidae</taxon>
        <taxon>Cryptosporidium</taxon>
    </lineage>
</organism>
<dbReference type="GO" id="GO:0046872">
    <property type="term" value="F:metal ion binding"/>
    <property type="evidence" value="ECO:0007669"/>
    <property type="project" value="UniProtKB-KW"/>
</dbReference>
<evidence type="ECO:0000256" key="2">
    <source>
        <dbReference type="ARBA" id="ARBA00006703"/>
    </source>
</evidence>
<dbReference type="NCBIfam" id="TIGR00468">
    <property type="entry name" value="pheS"/>
    <property type="match status" value="1"/>
</dbReference>
<dbReference type="EC" id="6.1.1.20" evidence="3"/>
<evidence type="ECO:0000256" key="9">
    <source>
        <dbReference type="ARBA" id="ARBA00022842"/>
    </source>
</evidence>
<keyword evidence="5" id="KW-0436">Ligase</keyword>
<dbReference type="RefSeq" id="XP_067068473.1">
    <property type="nucleotide sequence ID" value="XM_067210269.1"/>
</dbReference>
<dbReference type="Proteomes" id="UP000186804">
    <property type="component" value="Unassembled WGS sequence"/>
</dbReference>
<accession>A0A1J4MT66</accession>
<dbReference type="PANTHER" id="PTHR11538:SF40">
    <property type="entry name" value="PHENYLALANINE--TRNA LIGASE ALPHA SUBUNIT"/>
    <property type="match status" value="1"/>
</dbReference>
<feature type="domain" description="Aminoacyl-transfer RNA synthetases class-II family profile" evidence="12">
    <location>
        <begin position="389"/>
        <end position="518"/>
    </location>
</feature>
<dbReference type="InterPro" id="IPR002319">
    <property type="entry name" value="Phenylalanyl-tRNA_Synthase"/>
</dbReference>
<evidence type="ECO:0000256" key="6">
    <source>
        <dbReference type="ARBA" id="ARBA00022723"/>
    </source>
</evidence>
<keyword evidence="9" id="KW-0460">Magnesium</keyword>
<evidence type="ECO:0000256" key="3">
    <source>
        <dbReference type="ARBA" id="ARBA00012814"/>
    </source>
</evidence>
<dbReference type="PROSITE" id="PS50862">
    <property type="entry name" value="AA_TRNA_LIGASE_II"/>
    <property type="match status" value="1"/>
</dbReference>
<dbReference type="CDD" id="cd00496">
    <property type="entry name" value="PheRS_alpha_core"/>
    <property type="match status" value="1"/>
</dbReference>
<dbReference type="NCBIfam" id="NF003210">
    <property type="entry name" value="PRK04172.1"/>
    <property type="match status" value="1"/>
</dbReference>
<evidence type="ECO:0000256" key="4">
    <source>
        <dbReference type="ARBA" id="ARBA00022490"/>
    </source>
</evidence>
<dbReference type="InterPro" id="IPR006195">
    <property type="entry name" value="aa-tRNA-synth_II"/>
</dbReference>
<dbReference type="GO" id="GO:0009328">
    <property type="term" value="C:phenylalanine-tRNA ligase complex"/>
    <property type="evidence" value="ECO:0007669"/>
    <property type="project" value="TreeGrafter"/>
</dbReference>
<keyword evidence="11" id="KW-0030">Aminoacyl-tRNA synthetase</keyword>
<evidence type="ECO:0000256" key="7">
    <source>
        <dbReference type="ARBA" id="ARBA00022741"/>
    </source>
</evidence>
<dbReference type="Gene3D" id="3.30.930.10">
    <property type="entry name" value="Bira Bifunctional Protein, Domain 2"/>
    <property type="match status" value="1"/>
</dbReference>
<dbReference type="VEuPathDB" id="CryptoDB:cand_000190"/>
<dbReference type="Pfam" id="PF18552">
    <property type="entry name" value="PheRS_DBD1"/>
    <property type="match status" value="1"/>
</dbReference>
<keyword evidence="14" id="KW-1185">Reference proteome</keyword>
<dbReference type="PANTHER" id="PTHR11538">
    <property type="entry name" value="PHENYLALANYL-TRNA SYNTHETASE"/>
    <property type="match status" value="1"/>
</dbReference>
<dbReference type="Pfam" id="PF01409">
    <property type="entry name" value="tRNA-synt_2d"/>
    <property type="match status" value="1"/>
</dbReference>
<dbReference type="Gene3D" id="3.30.1370.240">
    <property type="match status" value="1"/>
</dbReference>
<dbReference type="GO" id="GO:0005829">
    <property type="term" value="C:cytosol"/>
    <property type="evidence" value="ECO:0007669"/>
    <property type="project" value="TreeGrafter"/>
</dbReference>
<proteinExistence type="inferred from homology"/>
<gene>
    <name evidence="13" type="ORF">cand_000190</name>
</gene>
<dbReference type="GO" id="GO:0000049">
    <property type="term" value="F:tRNA binding"/>
    <property type="evidence" value="ECO:0007669"/>
    <property type="project" value="InterPro"/>
</dbReference>
<evidence type="ECO:0000256" key="5">
    <source>
        <dbReference type="ARBA" id="ARBA00022598"/>
    </source>
</evidence>
<dbReference type="OrthoDB" id="238316at2759"/>
<dbReference type="InterPro" id="IPR040724">
    <property type="entry name" value="PheRS_DBD1"/>
</dbReference>
<dbReference type="Gene3D" id="1.10.10.2330">
    <property type="match status" value="1"/>
</dbReference>
<dbReference type="Gene3D" id="1.10.10.2320">
    <property type="match status" value="1"/>
</dbReference>
<keyword evidence="6" id="KW-0479">Metal-binding</keyword>
<evidence type="ECO:0000313" key="14">
    <source>
        <dbReference type="Proteomes" id="UP000186804"/>
    </source>
</evidence>
<dbReference type="EMBL" id="LRBS01000056">
    <property type="protein sequence ID" value="OII76627.1"/>
    <property type="molecule type" value="Genomic_DNA"/>
</dbReference>
<keyword evidence="8" id="KW-0067">ATP-binding</keyword>
<evidence type="ECO:0000256" key="11">
    <source>
        <dbReference type="ARBA" id="ARBA00023146"/>
    </source>
</evidence>
<evidence type="ECO:0000256" key="1">
    <source>
        <dbReference type="ARBA" id="ARBA00004496"/>
    </source>
</evidence>
<dbReference type="GeneID" id="92364204"/>
<evidence type="ECO:0000313" key="13">
    <source>
        <dbReference type="EMBL" id="OII76627.1"/>
    </source>
</evidence>
<evidence type="ECO:0000259" key="12">
    <source>
        <dbReference type="PROSITE" id="PS50862"/>
    </source>
</evidence>
<comment type="caution">
    <text evidence="13">The sequence shown here is derived from an EMBL/GenBank/DDBJ whole genome shotgun (WGS) entry which is preliminary data.</text>
</comment>
<dbReference type="GO" id="GO:0004826">
    <property type="term" value="F:phenylalanine-tRNA ligase activity"/>
    <property type="evidence" value="ECO:0007669"/>
    <property type="project" value="UniProtKB-EC"/>
</dbReference>
<comment type="subcellular location">
    <subcellularLocation>
        <location evidence="1">Cytoplasm</location>
    </subcellularLocation>
</comment>
<evidence type="ECO:0000256" key="8">
    <source>
        <dbReference type="ARBA" id="ARBA00022840"/>
    </source>
</evidence>
<dbReference type="InterPro" id="IPR004529">
    <property type="entry name" value="Phe-tRNA-synth_IIc_asu"/>
</dbReference>